<feature type="compositionally biased region" description="Acidic residues" evidence="1">
    <location>
        <begin position="169"/>
        <end position="181"/>
    </location>
</feature>
<dbReference type="InterPro" id="IPR036866">
    <property type="entry name" value="RibonucZ/Hydroxyglut_hydro"/>
</dbReference>
<dbReference type="InterPro" id="IPR001279">
    <property type="entry name" value="Metallo-B-lactamas"/>
</dbReference>
<feature type="compositionally biased region" description="Low complexity" evidence="1">
    <location>
        <begin position="212"/>
        <end position="230"/>
    </location>
</feature>
<dbReference type="EMBL" id="JAZGUE010000001">
    <property type="protein sequence ID" value="KAL2271489.1"/>
    <property type="molecule type" value="Genomic_DNA"/>
</dbReference>
<name>A0ABR4DN14_9PEZI</name>
<dbReference type="SUPFAM" id="SSF56281">
    <property type="entry name" value="Metallo-hydrolase/oxidoreductase"/>
    <property type="match status" value="1"/>
</dbReference>
<evidence type="ECO:0000259" key="2">
    <source>
        <dbReference type="Pfam" id="PF00753"/>
    </source>
</evidence>
<evidence type="ECO:0000256" key="1">
    <source>
        <dbReference type="SAM" id="MobiDB-lite"/>
    </source>
</evidence>
<gene>
    <name evidence="3" type="ORF">VTJ83DRAFT_860</name>
</gene>
<dbReference type="PANTHER" id="PTHR46504">
    <property type="entry name" value="TRNASE Z TRZ1"/>
    <property type="match status" value="1"/>
</dbReference>
<evidence type="ECO:0000313" key="4">
    <source>
        <dbReference type="Proteomes" id="UP001600064"/>
    </source>
</evidence>
<organism evidence="3 4">
    <name type="scientific">Remersonia thermophila</name>
    <dbReference type="NCBI Taxonomy" id="72144"/>
    <lineage>
        <taxon>Eukaryota</taxon>
        <taxon>Fungi</taxon>
        <taxon>Dikarya</taxon>
        <taxon>Ascomycota</taxon>
        <taxon>Pezizomycotina</taxon>
        <taxon>Sordariomycetes</taxon>
        <taxon>Sordariomycetidae</taxon>
        <taxon>Sordariales</taxon>
        <taxon>Sordariales incertae sedis</taxon>
        <taxon>Remersonia</taxon>
    </lineage>
</organism>
<reference evidence="3 4" key="1">
    <citation type="journal article" date="2024" name="Commun. Biol.">
        <title>Comparative genomic analysis of thermophilic fungi reveals convergent evolutionary adaptations and gene losses.</title>
        <authorList>
            <person name="Steindorff A.S."/>
            <person name="Aguilar-Pontes M.V."/>
            <person name="Robinson A.J."/>
            <person name="Andreopoulos B."/>
            <person name="LaButti K."/>
            <person name="Kuo A."/>
            <person name="Mondo S."/>
            <person name="Riley R."/>
            <person name="Otillar R."/>
            <person name="Haridas S."/>
            <person name="Lipzen A."/>
            <person name="Grimwood J."/>
            <person name="Schmutz J."/>
            <person name="Clum A."/>
            <person name="Reid I.D."/>
            <person name="Moisan M.C."/>
            <person name="Butler G."/>
            <person name="Nguyen T.T.M."/>
            <person name="Dewar K."/>
            <person name="Conant G."/>
            <person name="Drula E."/>
            <person name="Henrissat B."/>
            <person name="Hansel C."/>
            <person name="Singer S."/>
            <person name="Hutchinson M.I."/>
            <person name="de Vries R.P."/>
            <person name="Natvig D.O."/>
            <person name="Powell A.J."/>
            <person name="Tsang A."/>
            <person name="Grigoriev I.V."/>
        </authorList>
    </citation>
    <scope>NUCLEOTIDE SEQUENCE [LARGE SCALE GENOMIC DNA]</scope>
    <source>
        <strain evidence="3 4">ATCC 22073</strain>
    </source>
</reference>
<accession>A0ABR4DN14</accession>
<dbReference type="RefSeq" id="XP_070870213.1">
    <property type="nucleotide sequence ID" value="XM_071014550.1"/>
</dbReference>
<dbReference type="GeneID" id="98129194"/>
<keyword evidence="4" id="KW-1185">Reference proteome</keyword>
<proteinExistence type="predicted"/>
<sequence>MDIIVMPQLKHRNSNSHAQPSNHHSTSFTRSATFHNHLASAMTPPTFATPLPQSPHSSILEWRFPRPYQHLVLTGRSRAAWHTSFVIPQLDLLLDAGLCVNKLRPKHIFLTHGHSDHTLLTPAFTHREDPPDIFCPVEMKDALDAFLHANTWLNEGGGARPPEGPASDGEGEGEGEGDGVGDEVRKKRKKGKGKEEQSPPPPPPPPPPSQPPTDEAPTETAAANVNNNDNPPRPHPAFPHLFATHTTHGLLPGAAAPLRRLAGPPTWSATAFRCDHTVPCLGYVFSATTPKLRPELRGLPPAELRALRRRDPASLTVPVATPVFAFLGDTTASVLAAGPEWLGEPPPSPPPLLSSGKDGEAGKQGNDTERGGGGGGGGGGVKVVITECSFLYPEHRAQAAKTKHTCWAELEPVVRRWWKTVFVLCHFSLRYSEEEIRQFFAEREGLGNVVVWIGDKT</sequence>
<evidence type="ECO:0000313" key="3">
    <source>
        <dbReference type="EMBL" id="KAL2271489.1"/>
    </source>
</evidence>
<comment type="caution">
    <text evidence="3">The sequence shown here is derived from an EMBL/GenBank/DDBJ whole genome shotgun (WGS) entry which is preliminary data.</text>
</comment>
<dbReference type="Proteomes" id="UP001600064">
    <property type="component" value="Unassembled WGS sequence"/>
</dbReference>
<feature type="region of interest" description="Disordered" evidence="1">
    <location>
        <begin position="154"/>
        <end position="240"/>
    </location>
</feature>
<dbReference type="PANTHER" id="PTHR46504:SF2">
    <property type="entry name" value="TRNASE Z TRZ1"/>
    <property type="match status" value="1"/>
</dbReference>
<dbReference type="Pfam" id="PF00753">
    <property type="entry name" value="Lactamase_B"/>
    <property type="match status" value="1"/>
</dbReference>
<protein>
    <recommendedName>
        <fullName evidence="2">Metallo-beta-lactamase domain-containing protein</fullName>
    </recommendedName>
</protein>
<feature type="compositionally biased region" description="Pro residues" evidence="1">
    <location>
        <begin position="198"/>
        <end position="211"/>
    </location>
</feature>
<feature type="compositionally biased region" description="Basic and acidic residues" evidence="1">
    <location>
        <begin position="357"/>
        <end position="370"/>
    </location>
</feature>
<feature type="domain" description="Metallo-beta-lactamase" evidence="2">
    <location>
        <begin position="102"/>
        <end position="177"/>
    </location>
</feature>
<feature type="region of interest" description="Disordered" evidence="1">
    <location>
        <begin position="338"/>
        <end position="378"/>
    </location>
</feature>
<dbReference type="Gene3D" id="3.60.15.10">
    <property type="entry name" value="Ribonuclease Z/Hydroxyacylglutathione hydrolase-like"/>
    <property type="match status" value="2"/>
</dbReference>